<gene>
    <name evidence="3" type="ORF">SAMN04487972_13815</name>
</gene>
<feature type="transmembrane region" description="Helical" evidence="1">
    <location>
        <begin position="122"/>
        <end position="140"/>
    </location>
</feature>
<feature type="domain" description="EamA" evidence="2">
    <location>
        <begin position="29"/>
        <end position="162"/>
    </location>
</feature>
<keyword evidence="1" id="KW-1133">Transmembrane helix</keyword>
<dbReference type="AlphaFoldDB" id="A0A1I0UC57"/>
<dbReference type="Pfam" id="PF00892">
    <property type="entry name" value="EamA"/>
    <property type="match status" value="2"/>
</dbReference>
<feature type="transmembrane region" description="Helical" evidence="1">
    <location>
        <begin position="98"/>
        <end position="116"/>
    </location>
</feature>
<feature type="transmembrane region" description="Helical" evidence="1">
    <location>
        <begin position="285"/>
        <end position="303"/>
    </location>
</feature>
<dbReference type="RefSeq" id="WP_081967456.1">
    <property type="nucleotide sequence ID" value="NZ_FOJO01000038.1"/>
</dbReference>
<dbReference type="PANTHER" id="PTHR22911:SF135">
    <property type="entry name" value="BLR4310 PROTEIN"/>
    <property type="match status" value="1"/>
</dbReference>
<dbReference type="InterPro" id="IPR000620">
    <property type="entry name" value="EamA_dom"/>
</dbReference>
<dbReference type="EMBL" id="FOJO01000038">
    <property type="protein sequence ID" value="SFA61648.1"/>
    <property type="molecule type" value="Genomic_DNA"/>
</dbReference>
<name>A0A1I0UC57_9RHOB</name>
<keyword evidence="1" id="KW-0812">Transmembrane</keyword>
<feature type="transmembrane region" description="Helical" evidence="1">
    <location>
        <begin position="196"/>
        <end position="217"/>
    </location>
</feature>
<dbReference type="SUPFAM" id="SSF103481">
    <property type="entry name" value="Multidrug resistance efflux transporter EmrE"/>
    <property type="match status" value="2"/>
</dbReference>
<dbReference type="InterPro" id="IPR037185">
    <property type="entry name" value="EmrE-like"/>
</dbReference>
<protein>
    <submittedName>
        <fullName evidence="3">Permease of the drug/metabolite transporter (DMT) superfamily</fullName>
    </submittedName>
</protein>
<dbReference type="Proteomes" id="UP000182312">
    <property type="component" value="Unassembled WGS sequence"/>
</dbReference>
<evidence type="ECO:0000313" key="4">
    <source>
        <dbReference type="Proteomes" id="UP000182312"/>
    </source>
</evidence>
<feature type="transmembrane region" description="Helical" evidence="1">
    <location>
        <begin position="229"/>
        <end position="251"/>
    </location>
</feature>
<dbReference type="PANTHER" id="PTHR22911">
    <property type="entry name" value="ACYL-MALONYL CONDENSING ENZYME-RELATED"/>
    <property type="match status" value="1"/>
</dbReference>
<accession>A0A1I0UC57</accession>
<evidence type="ECO:0000256" key="1">
    <source>
        <dbReference type="SAM" id="Phobius"/>
    </source>
</evidence>
<evidence type="ECO:0000313" key="3">
    <source>
        <dbReference type="EMBL" id="SFA61648.1"/>
    </source>
</evidence>
<dbReference type="GO" id="GO:0016020">
    <property type="term" value="C:membrane"/>
    <property type="evidence" value="ECO:0007669"/>
    <property type="project" value="InterPro"/>
</dbReference>
<dbReference type="OrthoDB" id="7165334at2"/>
<reference evidence="3 4" key="1">
    <citation type="submission" date="2016-10" db="EMBL/GenBank/DDBJ databases">
        <authorList>
            <person name="de Groot N.N."/>
        </authorList>
    </citation>
    <scope>NUCLEOTIDE SEQUENCE [LARGE SCALE GENOMIC DNA]</scope>
    <source>
        <strain evidence="3 4">CGMCC 1.6117</strain>
    </source>
</reference>
<sequence>MRTPIISPIRRVRPVSMRPAPPQAGENLRGAGLMTLSMVSFGCNDAVMKFVIQDMPLYQAIFMRGAVVMVFLLALALRKGLGVLHVGSGDRMAMALRLIGEIASTLLFLNALHNMAIGNLSAIMQSLPLVVMLAGALVFGERLGWRRSSAALVGLIGVLVILRPGGELFDIWALVALGSMLMVALRDLSTRKFSRAVTTTAVAFYAAMGVTLMGAIGSAAEGWVAPSPLQLVLILLAGCFLAVGYMSAVGAMRIGEISYVAPFRYTSLLVAILAGLVLFGEWPDLWTWIGAGLVVGAGLYTILRESQLGWKR</sequence>
<feature type="transmembrane region" description="Helical" evidence="1">
    <location>
        <begin position="57"/>
        <end position="77"/>
    </location>
</feature>
<organism evidence="3 4">
    <name type="scientific">Paracoccus halophilus</name>
    <dbReference type="NCBI Taxonomy" id="376733"/>
    <lineage>
        <taxon>Bacteria</taxon>
        <taxon>Pseudomonadati</taxon>
        <taxon>Pseudomonadota</taxon>
        <taxon>Alphaproteobacteria</taxon>
        <taxon>Rhodobacterales</taxon>
        <taxon>Paracoccaceae</taxon>
        <taxon>Paracoccus</taxon>
    </lineage>
</organism>
<proteinExistence type="predicted"/>
<evidence type="ECO:0000259" key="2">
    <source>
        <dbReference type="Pfam" id="PF00892"/>
    </source>
</evidence>
<keyword evidence="1" id="KW-0472">Membrane</keyword>
<feature type="transmembrane region" description="Helical" evidence="1">
    <location>
        <begin position="171"/>
        <end position="189"/>
    </location>
</feature>
<feature type="domain" description="EamA" evidence="2">
    <location>
        <begin position="171"/>
        <end position="297"/>
    </location>
</feature>
<feature type="transmembrane region" description="Helical" evidence="1">
    <location>
        <begin position="263"/>
        <end position="279"/>
    </location>
</feature>